<evidence type="ECO:0000256" key="1">
    <source>
        <dbReference type="SAM" id="Phobius"/>
    </source>
</evidence>
<name>A0A2M9ZUA7_9LEPT</name>
<keyword evidence="1" id="KW-1133">Transmembrane helix</keyword>
<gene>
    <name evidence="2" type="ORF">CH365_17885</name>
</gene>
<protein>
    <submittedName>
        <fullName evidence="2">Uncharacterized protein</fullName>
    </submittedName>
</protein>
<keyword evidence="1" id="KW-0812">Transmembrane</keyword>
<accession>A0A2M9ZUA7</accession>
<reference evidence="2 3" key="1">
    <citation type="submission" date="2017-07" db="EMBL/GenBank/DDBJ databases">
        <title>Leptospira spp. isolated from tropical soils.</title>
        <authorList>
            <person name="Thibeaux R."/>
            <person name="Iraola G."/>
            <person name="Ferres I."/>
            <person name="Bierque E."/>
            <person name="Girault D."/>
            <person name="Soupe-Gilbert M.-E."/>
            <person name="Picardeau M."/>
            <person name="Goarant C."/>
        </authorList>
    </citation>
    <scope>NUCLEOTIDE SEQUENCE [LARGE SCALE GENOMIC DNA]</scope>
    <source>
        <strain evidence="2 3">ES4-C-A1</strain>
    </source>
</reference>
<dbReference type="AlphaFoldDB" id="A0A2M9ZUA7"/>
<dbReference type="RefSeq" id="WP_100769904.1">
    <property type="nucleotide sequence ID" value="NZ_NPEA01000011.1"/>
</dbReference>
<proteinExistence type="predicted"/>
<dbReference type="OrthoDB" id="342215at2"/>
<dbReference type="Proteomes" id="UP000231843">
    <property type="component" value="Unassembled WGS sequence"/>
</dbReference>
<evidence type="ECO:0000313" key="2">
    <source>
        <dbReference type="EMBL" id="PJZ75615.1"/>
    </source>
</evidence>
<keyword evidence="1" id="KW-0472">Membrane</keyword>
<sequence length="197" mass="22883">MCKYFQLTLVIFSINLNCATFVFYPDNFEKISDKAISPFSRKTIGVNVLYKFFDDDVEETPVLNYRKEKEKMIKDSIVKVGYVVIDANDHSNLADLYCDVIYTNKKYPHGGLNVISGFTLLFLPSEFSTNVIIDFTFKDKNGKSLKSYRRSAETFNWLGWLFLPFMPFYFPTSEIDTMNFQLVKSILKEAVKDNVLK</sequence>
<dbReference type="EMBL" id="NPEA01000011">
    <property type="protein sequence ID" value="PJZ75615.1"/>
    <property type="molecule type" value="Genomic_DNA"/>
</dbReference>
<feature type="transmembrane region" description="Helical" evidence="1">
    <location>
        <begin position="7"/>
        <end position="24"/>
    </location>
</feature>
<comment type="caution">
    <text evidence="2">The sequence shown here is derived from an EMBL/GenBank/DDBJ whole genome shotgun (WGS) entry which is preliminary data.</text>
</comment>
<organism evidence="2 3">
    <name type="scientific">Leptospira neocaledonica</name>
    <dbReference type="NCBI Taxonomy" id="2023192"/>
    <lineage>
        <taxon>Bacteria</taxon>
        <taxon>Pseudomonadati</taxon>
        <taxon>Spirochaetota</taxon>
        <taxon>Spirochaetia</taxon>
        <taxon>Leptospirales</taxon>
        <taxon>Leptospiraceae</taxon>
        <taxon>Leptospira</taxon>
    </lineage>
</organism>
<feature type="transmembrane region" description="Helical" evidence="1">
    <location>
        <begin position="154"/>
        <end position="170"/>
    </location>
</feature>
<keyword evidence="3" id="KW-1185">Reference proteome</keyword>
<feature type="transmembrane region" description="Helical" evidence="1">
    <location>
        <begin position="114"/>
        <end position="133"/>
    </location>
</feature>
<evidence type="ECO:0000313" key="3">
    <source>
        <dbReference type="Proteomes" id="UP000231843"/>
    </source>
</evidence>